<organism evidence="7 8">
    <name type="scientific">Natranaerovirga hydrolytica</name>
    <dbReference type="NCBI Taxonomy" id="680378"/>
    <lineage>
        <taxon>Bacteria</taxon>
        <taxon>Bacillati</taxon>
        <taxon>Bacillota</taxon>
        <taxon>Clostridia</taxon>
        <taxon>Lachnospirales</taxon>
        <taxon>Natranaerovirgaceae</taxon>
        <taxon>Natranaerovirga</taxon>
    </lineage>
</organism>
<name>A0A4R1MAY0_9FIRM</name>
<dbReference type="SUPFAM" id="SSF54001">
    <property type="entry name" value="Cysteine proteinases"/>
    <property type="match status" value="1"/>
</dbReference>
<protein>
    <submittedName>
        <fullName evidence="7">NlpC/P60 family protein</fullName>
    </submittedName>
</protein>
<dbReference type="PANTHER" id="PTHR47053:SF1">
    <property type="entry name" value="MUREIN DD-ENDOPEPTIDASE MEPH-RELATED"/>
    <property type="match status" value="1"/>
</dbReference>
<dbReference type="AlphaFoldDB" id="A0A4R1MAY0"/>
<comment type="caution">
    <text evidence="7">The sequence shown here is derived from an EMBL/GenBank/DDBJ whole genome shotgun (WGS) entry which is preliminary data.</text>
</comment>
<keyword evidence="8" id="KW-1185">Reference proteome</keyword>
<keyword evidence="5" id="KW-0472">Membrane</keyword>
<evidence type="ECO:0000313" key="7">
    <source>
        <dbReference type="EMBL" id="TCK89077.1"/>
    </source>
</evidence>
<feature type="domain" description="NlpC/P60" evidence="6">
    <location>
        <begin position="234"/>
        <end position="368"/>
    </location>
</feature>
<keyword evidence="4" id="KW-0788">Thiol protease</keyword>
<evidence type="ECO:0000256" key="2">
    <source>
        <dbReference type="ARBA" id="ARBA00022670"/>
    </source>
</evidence>
<keyword evidence="2" id="KW-0645">Protease</keyword>
<dbReference type="OrthoDB" id="9812962at2"/>
<keyword evidence="5" id="KW-0812">Transmembrane</keyword>
<keyword evidence="3" id="KW-0378">Hydrolase</keyword>
<accession>A0A4R1MAY0</accession>
<evidence type="ECO:0000256" key="4">
    <source>
        <dbReference type="ARBA" id="ARBA00022807"/>
    </source>
</evidence>
<dbReference type="InterPro" id="IPR000064">
    <property type="entry name" value="NLP_P60_dom"/>
</dbReference>
<dbReference type="EMBL" id="SMGQ01000016">
    <property type="protein sequence ID" value="TCK89077.1"/>
    <property type="molecule type" value="Genomic_DNA"/>
</dbReference>
<dbReference type="PROSITE" id="PS51935">
    <property type="entry name" value="NLPC_P60"/>
    <property type="match status" value="1"/>
</dbReference>
<dbReference type="GO" id="GO:0008234">
    <property type="term" value="F:cysteine-type peptidase activity"/>
    <property type="evidence" value="ECO:0007669"/>
    <property type="project" value="UniProtKB-KW"/>
</dbReference>
<dbReference type="PANTHER" id="PTHR47053">
    <property type="entry name" value="MUREIN DD-ENDOPEPTIDASE MEPH-RELATED"/>
    <property type="match status" value="1"/>
</dbReference>
<proteinExistence type="inferred from homology"/>
<feature type="transmembrane region" description="Helical" evidence="5">
    <location>
        <begin position="27"/>
        <end position="50"/>
    </location>
</feature>
<dbReference type="InterPro" id="IPR038765">
    <property type="entry name" value="Papain-like_cys_pep_sf"/>
</dbReference>
<dbReference type="GO" id="GO:0006508">
    <property type="term" value="P:proteolysis"/>
    <property type="evidence" value="ECO:0007669"/>
    <property type="project" value="UniProtKB-KW"/>
</dbReference>
<dbReference type="InterPro" id="IPR051202">
    <property type="entry name" value="Peptidase_C40"/>
</dbReference>
<keyword evidence="5" id="KW-1133">Transmembrane helix</keyword>
<evidence type="ECO:0000313" key="8">
    <source>
        <dbReference type="Proteomes" id="UP000294545"/>
    </source>
</evidence>
<sequence>MADPATLTAIAKAAAAALSDERIRKTIGWTIAAILSPFILIIVLICSLLSGTSNHNNTAVELCFHGGVIPGSMPADYREYIGDMRHSFTLIDGAIETVNPQMEDGGSLDDYRVKAIFYSLFFGSESPSRMEHRKYVDCFVTYEERTRTVEHDDGTTSEETYIVAVSIKSLPQVYNNIRDLFDRVINYEDQANANEIYYRALYGTGAPIEDDDSTLWEDWTPEQLVDFYSDLPAGEMGTEAVRLGFSRLGDPYSQARRGQGNYTDCSYLVQWVYKKLGINIPGTAAAQGKYCVDNGLVIPKSNLAPGDLVFWSHKPNGRFMNITHVGIYAGEGKVVDASSSKGKVVYRNLFDSDKQVLYGRPYGSAKKP</sequence>
<evidence type="ECO:0000256" key="3">
    <source>
        <dbReference type="ARBA" id="ARBA00022801"/>
    </source>
</evidence>
<reference evidence="7 8" key="1">
    <citation type="submission" date="2019-03" db="EMBL/GenBank/DDBJ databases">
        <title>Genomic Encyclopedia of Type Strains, Phase IV (KMG-IV): sequencing the most valuable type-strain genomes for metagenomic binning, comparative biology and taxonomic classification.</title>
        <authorList>
            <person name="Goeker M."/>
        </authorList>
    </citation>
    <scope>NUCLEOTIDE SEQUENCE [LARGE SCALE GENOMIC DNA]</scope>
    <source>
        <strain evidence="7 8">DSM 24176</strain>
    </source>
</reference>
<comment type="similarity">
    <text evidence="1">Belongs to the peptidase C40 family.</text>
</comment>
<dbReference type="Pfam" id="PF00877">
    <property type="entry name" value="NLPC_P60"/>
    <property type="match status" value="1"/>
</dbReference>
<dbReference type="Proteomes" id="UP000294545">
    <property type="component" value="Unassembled WGS sequence"/>
</dbReference>
<evidence type="ECO:0000256" key="5">
    <source>
        <dbReference type="SAM" id="Phobius"/>
    </source>
</evidence>
<evidence type="ECO:0000259" key="6">
    <source>
        <dbReference type="PROSITE" id="PS51935"/>
    </source>
</evidence>
<dbReference type="Gene3D" id="3.90.1720.10">
    <property type="entry name" value="endopeptidase domain like (from Nostoc punctiforme)"/>
    <property type="match status" value="1"/>
</dbReference>
<evidence type="ECO:0000256" key="1">
    <source>
        <dbReference type="ARBA" id="ARBA00007074"/>
    </source>
</evidence>
<gene>
    <name evidence="7" type="ORF">EDC19_2491</name>
</gene>
<dbReference type="RefSeq" id="WP_132283158.1">
    <property type="nucleotide sequence ID" value="NZ_SMGQ01000016.1"/>
</dbReference>